<keyword evidence="4" id="KW-1185">Reference proteome</keyword>
<dbReference type="RefSeq" id="WP_233051563.1">
    <property type="nucleotide sequence ID" value="NZ_JAIMJA010000003.1"/>
</dbReference>
<protein>
    <recommendedName>
        <fullName evidence="5">Lipoprotein</fullName>
    </recommendedName>
</protein>
<proteinExistence type="predicted"/>
<accession>A0ABS8W8U6</accession>
<dbReference type="Proteomes" id="UP001201273">
    <property type="component" value="Unassembled WGS sequence"/>
</dbReference>
<evidence type="ECO:0000256" key="2">
    <source>
        <dbReference type="SAM" id="SignalP"/>
    </source>
</evidence>
<gene>
    <name evidence="3" type="ORF">K6Y31_04025</name>
</gene>
<feature type="chain" id="PRO_5045877369" description="Lipoprotein" evidence="2">
    <location>
        <begin position="18"/>
        <end position="503"/>
    </location>
</feature>
<feature type="signal peptide" evidence="2">
    <location>
        <begin position="1"/>
        <end position="17"/>
    </location>
</feature>
<evidence type="ECO:0000313" key="3">
    <source>
        <dbReference type="EMBL" id="MCE2593981.1"/>
    </source>
</evidence>
<organism evidence="3 4">
    <name type="scientific">Motilimonas cestriensis</name>
    <dbReference type="NCBI Taxonomy" id="2742685"/>
    <lineage>
        <taxon>Bacteria</taxon>
        <taxon>Pseudomonadati</taxon>
        <taxon>Pseudomonadota</taxon>
        <taxon>Gammaproteobacteria</taxon>
        <taxon>Alteromonadales</taxon>
        <taxon>Alteromonadales genera incertae sedis</taxon>
        <taxon>Motilimonas</taxon>
    </lineage>
</organism>
<name>A0ABS8W8U6_9GAMM</name>
<reference evidence="3 4" key="1">
    <citation type="journal article" date="2022" name="Environ. Microbiol. Rep.">
        <title>Eco-phylogenetic analyses reveal divergent evolution of vitamin B12 metabolism in the marine bacterial family 'Psychromonadaceae'.</title>
        <authorList>
            <person name="Jin X."/>
            <person name="Yang Y."/>
            <person name="Cao H."/>
            <person name="Gao B."/>
            <person name="Zhao Z."/>
        </authorList>
    </citation>
    <scope>NUCLEOTIDE SEQUENCE [LARGE SCALE GENOMIC DNA]</scope>
    <source>
        <strain evidence="3 4">MKS20</strain>
    </source>
</reference>
<feature type="region of interest" description="Disordered" evidence="1">
    <location>
        <begin position="20"/>
        <end position="50"/>
    </location>
</feature>
<dbReference type="EMBL" id="JAIMJA010000003">
    <property type="protein sequence ID" value="MCE2593981.1"/>
    <property type="molecule type" value="Genomic_DNA"/>
</dbReference>
<feature type="compositionally biased region" description="Pro residues" evidence="1">
    <location>
        <begin position="28"/>
        <end position="49"/>
    </location>
</feature>
<evidence type="ECO:0008006" key="5">
    <source>
        <dbReference type="Google" id="ProtNLM"/>
    </source>
</evidence>
<dbReference type="PROSITE" id="PS51257">
    <property type="entry name" value="PROKAR_LIPOPROTEIN"/>
    <property type="match status" value="1"/>
</dbReference>
<evidence type="ECO:0000256" key="1">
    <source>
        <dbReference type="SAM" id="MobiDB-lite"/>
    </source>
</evidence>
<evidence type="ECO:0000313" key="4">
    <source>
        <dbReference type="Proteomes" id="UP001201273"/>
    </source>
</evidence>
<keyword evidence="2" id="KW-0732">Signal</keyword>
<sequence>MKPLFLLTLCFALSACGGGGGGSDPTKPSDPPSVPTPTPAPVTPTPEQPPIETKISFIEHAGFTNNQLVKIGDISKSKNASINKLVQFDDGQSIIVGQYLASDDYKDSKGFFALMDKEQHVLRQEVVSGGFADICIHDSGEYSLARYVENSADSSQGKEFALQLEKYTRAGELVHKTLLTDPYSENYYLPPFTKEEYLVSEFTLKENTRPPAPNHKVTFTNFINYSSHIGNVELHCQQEKLLVSYNYEGLKLSLFDENYAQQWSQVVSIWDYYVGSFGGLSHIAVDEQGHIFTLSSRNMNSLAAYNHRFGTKFTPDLDRLLDTHIVLKRYNFAGELEFETLLDSGESDVIADALIKANTLYVGANSRRDKFPSGNNYTTEWDISFYRVNLADRTYIHDFLDLNKEDLLRGLSWLNQDLYLYGINGFTQVDSNSWLSAGDGFYKVLPQGQLLAPKSFVNIAGTRNTYINSVGLLDDKLIAAGRTDGPLTHDTDDTSSAMIYKEQ</sequence>
<comment type="caution">
    <text evidence="3">The sequence shown here is derived from an EMBL/GenBank/DDBJ whole genome shotgun (WGS) entry which is preliminary data.</text>
</comment>